<reference evidence="8 9" key="1">
    <citation type="submission" date="2023-10" db="EMBL/GenBank/DDBJ databases">
        <title>Chromosome-scale genome assembly provides insights into flower coloration mechanisms of Canna indica.</title>
        <authorList>
            <person name="Li C."/>
        </authorList>
    </citation>
    <scope>NUCLEOTIDE SEQUENCE [LARGE SCALE GENOMIC DNA]</scope>
    <source>
        <tissue evidence="8">Flower</tissue>
    </source>
</reference>
<evidence type="ECO:0000256" key="5">
    <source>
        <dbReference type="ARBA" id="ARBA00023242"/>
    </source>
</evidence>
<dbReference type="InterPro" id="IPR003340">
    <property type="entry name" value="B3_DNA-bd"/>
</dbReference>
<name>A0AAQ3Q5M6_9LILI</name>
<dbReference type="Proteomes" id="UP001327560">
    <property type="component" value="Chromosome 2"/>
</dbReference>
<dbReference type="PANTHER" id="PTHR31391">
    <property type="entry name" value="B3 DOMAIN-CONTAINING PROTEIN OS11G0197600-RELATED"/>
    <property type="match status" value="1"/>
</dbReference>
<dbReference type="EMBL" id="CP136891">
    <property type="protein sequence ID" value="WOK99615.1"/>
    <property type="molecule type" value="Genomic_DNA"/>
</dbReference>
<feature type="domain" description="TF-B3" evidence="7">
    <location>
        <begin position="133"/>
        <end position="227"/>
    </location>
</feature>
<evidence type="ECO:0000256" key="3">
    <source>
        <dbReference type="ARBA" id="ARBA00023125"/>
    </source>
</evidence>
<accession>A0AAQ3Q5M6</accession>
<gene>
    <name evidence="8" type="ORF">Cni_G08327</name>
</gene>
<keyword evidence="5" id="KW-0539">Nucleus</keyword>
<dbReference type="SMART" id="SM01019">
    <property type="entry name" value="B3"/>
    <property type="match status" value="3"/>
</dbReference>
<evidence type="ECO:0000313" key="9">
    <source>
        <dbReference type="Proteomes" id="UP001327560"/>
    </source>
</evidence>
<dbReference type="PROSITE" id="PS50863">
    <property type="entry name" value="B3"/>
    <property type="match status" value="3"/>
</dbReference>
<dbReference type="InterPro" id="IPR044837">
    <property type="entry name" value="REM16-like"/>
</dbReference>
<sequence>MDEISTSEFISCRRLSGADGNKASKLAQDIPKENPIFVAVMQRSNVSGNACTLCIPARFRTEYLPSKITRIILRTRTSRRQWFVRLSGERRALTGATWKKFVAQHNLKKGDMCVFELTAKGESPRMKMDEQKIHFAKLMTGTDFTRHMSVPKKFMEQFKHKIPKIVELKDPSGTVWSVRIKKKATDHFLLEYGWKYFARAHHLEENDILYFKSNSNFGFDVLIFDASGCEKVSSKIRKAIEGRERRDKSFETISIPEDDESYETDFSSDSDAEVLRTSPVTNFKATKNQQTHSPKKRSSADKPHSEVDNSMLSYINHFSSTKLCLTSAGIKRLEKYVRAVKPGNPFFVALIQMSNVSYRCFLTIPKKFAEEHLPRTSQKMILRVPAHKRKWTVSYLVQKTAVVLKSKWKSFVRDNNLEEGDICLFELEKNKTALTVTVHISKKNK</sequence>
<comment type="subcellular location">
    <subcellularLocation>
        <location evidence="1">Nucleus</location>
    </subcellularLocation>
</comment>
<evidence type="ECO:0000259" key="7">
    <source>
        <dbReference type="PROSITE" id="PS50863"/>
    </source>
</evidence>
<dbReference type="CDD" id="cd10017">
    <property type="entry name" value="B3_DNA"/>
    <property type="match status" value="3"/>
</dbReference>
<feature type="compositionally biased region" description="Polar residues" evidence="6">
    <location>
        <begin position="279"/>
        <end position="292"/>
    </location>
</feature>
<dbReference type="InterPro" id="IPR015300">
    <property type="entry name" value="DNA-bd_pseudobarrel_sf"/>
</dbReference>
<dbReference type="GO" id="GO:0005634">
    <property type="term" value="C:nucleus"/>
    <property type="evidence" value="ECO:0007669"/>
    <property type="project" value="UniProtKB-SubCell"/>
</dbReference>
<dbReference type="GO" id="GO:0003677">
    <property type="term" value="F:DNA binding"/>
    <property type="evidence" value="ECO:0007669"/>
    <property type="project" value="UniProtKB-KW"/>
</dbReference>
<proteinExistence type="predicted"/>
<dbReference type="SUPFAM" id="SSF101936">
    <property type="entry name" value="DNA-binding pseudobarrel domain"/>
    <property type="match status" value="3"/>
</dbReference>
<feature type="region of interest" description="Disordered" evidence="6">
    <location>
        <begin position="279"/>
        <end position="306"/>
    </location>
</feature>
<evidence type="ECO:0000256" key="6">
    <source>
        <dbReference type="SAM" id="MobiDB-lite"/>
    </source>
</evidence>
<keyword evidence="4" id="KW-0804">Transcription</keyword>
<dbReference type="Pfam" id="PF02362">
    <property type="entry name" value="B3"/>
    <property type="match status" value="3"/>
</dbReference>
<feature type="domain" description="TF-B3" evidence="7">
    <location>
        <begin position="347"/>
        <end position="442"/>
    </location>
</feature>
<keyword evidence="3" id="KW-0238">DNA-binding</keyword>
<organism evidence="8 9">
    <name type="scientific">Canna indica</name>
    <name type="common">Indian-shot</name>
    <dbReference type="NCBI Taxonomy" id="4628"/>
    <lineage>
        <taxon>Eukaryota</taxon>
        <taxon>Viridiplantae</taxon>
        <taxon>Streptophyta</taxon>
        <taxon>Embryophyta</taxon>
        <taxon>Tracheophyta</taxon>
        <taxon>Spermatophyta</taxon>
        <taxon>Magnoliopsida</taxon>
        <taxon>Liliopsida</taxon>
        <taxon>Zingiberales</taxon>
        <taxon>Cannaceae</taxon>
        <taxon>Canna</taxon>
    </lineage>
</organism>
<evidence type="ECO:0000313" key="8">
    <source>
        <dbReference type="EMBL" id="WOK99615.1"/>
    </source>
</evidence>
<dbReference type="AlphaFoldDB" id="A0AAQ3Q5M6"/>
<dbReference type="PANTHER" id="PTHR31391:SF106">
    <property type="entry name" value="B3 DOMAIN-CONTAINING PROTEIN OS01G0723500"/>
    <property type="match status" value="1"/>
</dbReference>
<evidence type="ECO:0000256" key="4">
    <source>
        <dbReference type="ARBA" id="ARBA00023163"/>
    </source>
</evidence>
<protein>
    <submittedName>
        <fullName evidence="8">B3 domain-containing protein</fullName>
    </submittedName>
</protein>
<keyword evidence="2" id="KW-0805">Transcription regulation</keyword>
<evidence type="ECO:0000256" key="2">
    <source>
        <dbReference type="ARBA" id="ARBA00023015"/>
    </source>
</evidence>
<dbReference type="Gene3D" id="2.40.330.10">
    <property type="entry name" value="DNA-binding pseudobarrel domain"/>
    <property type="match status" value="3"/>
</dbReference>
<feature type="domain" description="TF-B3" evidence="7">
    <location>
        <begin position="38"/>
        <end position="132"/>
    </location>
</feature>
<evidence type="ECO:0000256" key="1">
    <source>
        <dbReference type="ARBA" id="ARBA00004123"/>
    </source>
</evidence>
<keyword evidence="9" id="KW-1185">Reference proteome</keyword>